<protein>
    <submittedName>
        <fullName evidence="2">Uncharacterized protein</fullName>
    </submittedName>
</protein>
<feature type="repeat" description="TPR" evidence="1">
    <location>
        <begin position="184"/>
        <end position="217"/>
    </location>
</feature>
<dbReference type="InterPro" id="IPR004027">
    <property type="entry name" value="SEC_C_motif"/>
</dbReference>
<gene>
    <name evidence="2" type="ORF">FRY98_19385</name>
</gene>
<dbReference type="SUPFAM" id="SSF103642">
    <property type="entry name" value="Sec-C motif"/>
    <property type="match status" value="1"/>
</dbReference>
<sequence length="461" mass="51839">MPAPNAQISPRLISLLTDRPLSDIPESPSASHLPGALTKLINRNRKKFEAYSEPNKQTLICGHCGRQGQYDLGQILFDPEQQGRDAEESITADSAANDGDMFKHFQATGYFRCKHCNGAGNWAVKNPLFLMVYLLKMNADPMEEQANFRIGKTALHDGTSFQWVTDAEEHLLDLLADPDPEQAGFLWNRLGNLYKQGKRPELAAAAFEKSLQADPAQAESHFSLGLLLDQIRENEKAAYHYKKHLISAKYDRRMDILDLRQMMAAALRALTGIHLRTDGGIEIMPTKEDVTVLDPYGETAAGFGLAEDNGESLPEHLEMDFDLIPDQLESFYPVAEMYLGNRREEIPEKYRTFDAMIAKTRKEAEAQPESRSAARQAKSGRTVIVTVKSEEQAAKISRICEKYDLECIIGIEFFEDLSDLRKALTEKLSPSNIYEPCPCNSGKKFKFCCAAKLKKFDLDEF</sequence>
<evidence type="ECO:0000256" key="1">
    <source>
        <dbReference type="PROSITE-ProRule" id="PRU00339"/>
    </source>
</evidence>
<dbReference type="Pfam" id="PF13181">
    <property type="entry name" value="TPR_8"/>
    <property type="match status" value="1"/>
</dbReference>
<dbReference type="EMBL" id="VSDO01000004">
    <property type="protein sequence ID" value="TYA11323.1"/>
    <property type="molecule type" value="Genomic_DNA"/>
</dbReference>
<keyword evidence="1" id="KW-0802">TPR repeat</keyword>
<accession>A0A5D0CMN6</accession>
<dbReference type="RefSeq" id="WP_148455042.1">
    <property type="nucleotide sequence ID" value="NZ_VSDO01000004.1"/>
</dbReference>
<dbReference type="OrthoDB" id="1675022at2"/>
<dbReference type="InterPro" id="IPR011990">
    <property type="entry name" value="TPR-like_helical_dom_sf"/>
</dbReference>
<name>A0A5D0CMN6_9BACL</name>
<evidence type="ECO:0000313" key="3">
    <source>
        <dbReference type="Proteomes" id="UP000325218"/>
    </source>
</evidence>
<evidence type="ECO:0000313" key="2">
    <source>
        <dbReference type="EMBL" id="TYA11323.1"/>
    </source>
</evidence>
<dbReference type="Pfam" id="PF02810">
    <property type="entry name" value="SEC-C"/>
    <property type="match status" value="1"/>
</dbReference>
<dbReference type="SUPFAM" id="SSF48452">
    <property type="entry name" value="TPR-like"/>
    <property type="match status" value="1"/>
</dbReference>
<reference evidence="2 3" key="1">
    <citation type="submission" date="2019-08" db="EMBL/GenBank/DDBJ databases">
        <title>Genome sequencing of Paenibacillus faecis DSM 23593(T).</title>
        <authorList>
            <person name="Kook J.-K."/>
            <person name="Park S.-N."/>
            <person name="Lim Y.K."/>
        </authorList>
    </citation>
    <scope>NUCLEOTIDE SEQUENCE [LARGE SCALE GENOMIC DNA]</scope>
    <source>
        <strain evidence="2 3">DSM 23593</strain>
    </source>
</reference>
<proteinExistence type="predicted"/>
<dbReference type="Gene3D" id="1.25.40.10">
    <property type="entry name" value="Tetratricopeptide repeat domain"/>
    <property type="match status" value="1"/>
</dbReference>
<dbReference type="SMART" id="SM00028">
    <property type="entry name" value="TPR"/>
    <property type="match status" value="2"/>
</dbReference>
<dbReference type="Proteomes" id="UP000325218">
    <property type="component" value="Unassembled WGS sequence"/>
</dbReference>
<organism evidence="2 3">
    <name type="scientific">Paenibacillus faecis</name>
    <dbReference type="NCBI Taxonomy" id="862114"/>
    <lineage>
        <taxon>Bacteria</taxon>
        <taxon>Bacillati</taxon>
        <taxon>Bacillota</taxon>
        <taxon>Bacilli</taxon>
        <taxon>Bacillales</taxon>
        <taxon>Paenibacillaceae</taxon>
        <taxon>Paenibacillus</taxon>
    </lineage>
</organism>
<dbReference type="InterPro" id="IPR019734">
    <property type="entry name" value="TPR_rpt"/>
</dbReference>
<keyword evidence="3" id="KW-1185">Reference proteome</keyword>
<dbReference type="AlphaFoldDB" id="A0A5D0CMN6"/>
<dbReference type="PROSITE" id="PS50005">
    <property type="entry name" value="TPR"/>
    <property type="match status" value="1"/>
</dbReference>
<comment type="caution">
    <text evidence="2">The sequence shown here is derived from an EMBL/GenBank/DDBJ whole genome shotgun (WGS) entry which is preliminary data.</text>
</comment>